<gene>
    <name evidence="2" type="ORF">GCM10009606_23040</name>
</gene>
<feature type="compositionally biased region" description="Basic residues" evidence="1">
    <location>
        <begin position="450"/>
        <end position="463"/>
    </location>
</feature>
<name>A0ABN1UE72_9ACTN</name>
<sequence length="657" mass="72845">MSKRHNRGRQPQRRRPAAPRSHERAEDQPLFQTLRRALRSDEPVDLLMTVAGIVEATDPRNRDPFRRQEPGMTLHELVESFIETPYAETTAALSVLRVLVPDADLAARIGAELERRRHPMPAWLSELDRVRVEPDVWFLTHVLGDGDDYLFGVVLASGHAVSALVYVDHNLGTVVKDAFLIGEPLEDVVLKLGTTIEQPEQSLTRTDPASARATVAGAIDHGARVYPPLTSESWPMCRPVVEWLLRLLPDGGTAPERKEWTDREKAGIAADFFASRFGAPLDGEDQRDLLDSLLWFGTDYANGDPLRWSAVTVEMLLNDWFPRKIVDEAAYLAKLPELLRAFIRYAHDRVGISPALTEETLAAVDLYEAGYQRTIRSARLQGPTALLAGMFGPDPDDLSVGEIMLERLDRAVGGRLRLQRLDDAPPAGRAVRVGGGAGRRPARRAGGPRALRRFRRRSPRRGAPHGDAAVPGPRRGGRRRDLPTPGLDRPRGRRCRLGDLPRQRHRRWARRRNDRAGPARVLRRVRECLPAGRAAAPRERGRPVPPVRVDGPRCSRPARLAAPERDHREPGPLVAEPSAVGVGPAHDRHHGDDATLIVDAVDHPIGAASSTVAVVQRRAEPLADALGVLQQRTDDEVVGSEGHRLRQLLGELATRRR</sequence>
<feature type="region of interest" description="Disordered" evidence="1">
    <location>
        <begin position="1"/>
        <end position="30"/>
    </location>
</feature>
<accession>A0ABN1UE72</accession>
<evidence type="ECO:0000256" key="1">
    <source>
        <dbReference type="SAM" id="MobiDB-lite"/>
    </source>
</evidence>
<dbReference type="EMBL" id="BAAAJE010000008">
    <property type="protein sequence ID" value="GAA1142873.1"/>
    <property type="molecule type" value="Genomic_DNA"/>
</dbReference>
<feature type="compositionally biased region" description="Basic residues" evidence="1">
    <location>
        <begin position="503"/>
        <end position="513"/>
    </location>
</feature>
<keyword evidence="3" id="KW-1185">Reference proteome</keyword>
<evidence type="ECO:0000313" key="3">
    <source>
        <dbReference type="Proteomes" id="UP001499979"/>
    </source>
</evidence>
<comment type="caution">
    <text evidence="2">The sequence shown here is derived from an EMBL/GenBank/DDBJ whole genome shotgun (WGS) entry which is preliminary data.</text>
</comment>
<proteinExistence type="predicted"/>
<evidence type="ECO:0000313" key="2">
    <source>
        <dbReference type="EMBL" id="GAA1142873.1"/>
    </source>
</evidence>
<feature type="compositionally biased region" description="Basic residues" evidence="1">
    <location>
        <begin position="1"/>
        <end position="17"/>
    </location>
</feature>
<reference evidence="2 3" key="1">
    <citation type="journal article" date="2019" name="Int. J. Syst. Evol. Microbiol.">
        <title>The Global Catalogue of Microorganisms (GCM) 10K type strain sequencing project: providing services to taxonomists for standard genome sequencing and annotation.</title>
        <authorList>
            <consortium name="The Broad Institute Genomics Platform"/>
            <consortium name="The Broad Institute Genome Sequencing Center for Infectious Disease"/>
            <person name="Wu L."/>
            <person name="Ma J."/>
        </authorList>
    </citation>
    <scope>NUCLEOTIDE SEQUENCE [LARGE SCALE GENOMIC DNA]</scope>
    <source>
        <strain evidence="2 3">JCM 11813</strain>
    </source>
</reference>
<organism evidence="2 3">
    <name type="scientific">Nocardioides aquiterrae</name>
    <dbReference type="NCBI Taxonomy" id="203799"/>
    <lineage>
        <taxon>Bacteria</taxon>
        <taxon>Bacillati</taxon>
        <taxon>Actinomycetota</taxon>
        <taxon>Actinomycetes</taxon>
        <taxon>Propionibacteriales</taxon>
        <taxon>Nocardioidaceae</taxon>
        <taxon>Nocardioides</taxon>
    </lineage>
</organism>
<feature type="region of interest" description="Disordered" evidence="1">
    <location>
        <begin position="533"/>
        <end position="590"/>
    </location>
</feature>
<dbReference type="Proteomes" id="UP001499979">
    <property type="component" value="Unassembled WGS sequence"/>
</dbReference>
<feature type="region of interest" description="Disordered" evidence="1">
    <location>
        <begin position="426"/>
        <end position="515"/>
    </location>
</feature>
<protein>
    <submittedName>
        <fullName evidence="2">Uncharacterized protein</fullName>
    </submittedName>
</protein>